<dbReference type="Proteomes" id="UP000276829">
    <property type="component" value="Unassembled WGS sequence"/>
</dbReference>
<feature type="region of interest" description="Disordered" evidence="1">
    <location>
        <begin position="314"/>
        <end position="364"/>
    </location>
</feature>
<evidence type="ECO:0000313" key="3">
    <source>
        <dbReference type="EMBL" id="RMM69792.1"/>
    </source>
</evidence>
<proteinExistence type="predicted"/>
<name>A0A3M3G8G6_PSESG</name>
<feature type="compositionally biased region" description="Polar residues" evidence="1">
    <location>
        <begin position="340"/>
        <end position="350"/>
    </location>
</feature>
<sequence>MLGPRRSIYDRLSEKRLADLERQRVVEAQVPKGNFTSGSVAVVNAWVWLPCGVFDAPLTADELALRRSDFDHDPRLVDSRNLRRPLRRLDTPAVRSPAVDAAGRAVEILMAMFAQWDEAFCSQVDWANTQVMLFTPTALSELDWLAAVCRLWPRDRLPYYAFEVTTQPVAQWLPEVLGQSYGAPYLLCLSLDTWACKEQMKVGGPGEMAGEAVSAVLLQRESSPPEALREGALKLFAPVTEHHVSRYSQTRNDTQVLESLMAGLSARTGFDAEKIKVLIGDGAFDGQRLQQLHHYARSSLKALSEIAEQHNALPMPGGINSLDQLNADTQANYGSGGESPVSSSQQQRNGGDTKAAIMSGGRGQTSGYKKPLLVASSPADIVTVTPQNTHIHSGKQLTLSTGEDTNLASGKSLLVSVAQSISLFAQAAGAKLFAAKGKVEIQAQNDSIELTAKESVRITSTARTIEIAAQEAILLTSGAAYIRIKGGNIEIHAPGTIDVKGVKKTFSGPAQLNRDNPAWPTDAIKQKLTAYAGLSSAAGYQAWAGQPYTIFADGAEIKKGVMDASGQIGIDHHVTTSQYRIDLSNGVSYDLPVAADYKGDPKNAELANRGLHRHESASHPDVKPSDNRSLFRNRYDQLSNPESDA</sequence>
<feature type="region of interest" description="Disordered" evidence="1">
    <location>
        <begin position="598"/>
        <end position="645"/>
    </location>
</feature>
<dbReference type="AlphaFoldDB" id="A0A3M3G8G6"/>
<reference evidence="3 4" key="1">
    <citation type="submission" date="2018-08" db="EMBL/GenBank/DDBJ databases">
        <title>Recombination of ecologically and evolutionarily significant loci maintains genetic cohesion in the Pseudomonas syringae species complex.</title>
        <authorList>
            <person name="Dillon M."/>
            <person name="Thakur S."/>
            <person name="Almeida R.N.D."/>
            <person name="Weir B.S."/>
            <person name="Guttman D.S."/>
        </authorList>
    </citation>
    <scope>NUCLEOTIDE SEQUENCE [LARGE SCALE GENOMIC DNA]</scope>
    <source>
        <strain evidence="3 4">ICMP 4324</strain>
    </source>
</reference>
<evidence type="ECO:0000313" key="4">
    <source>
        <dbReference type="Proteomes" id="UP000276829"/>
    </source>
</evidence>
<accession>A0A3M3G8G6</accession>
<dbReference type="EMBL" id="RBON01000128">
    <property type="protein sequence ID" value="RMM69792.1"/>
    <property type="molecule type" value="Genomic_DNA"/>
</dbReference>
<dbReference type="InterPro" id="IPR018769">
    <property type="entry name" value="VgrG2_DUF2345"/>
</dbReference>
<evidence type="ECO:0000259" key="2">
    <source>
        <dbReference type="Pfam" id="PF10106"/>
    </source>
</evidence>
<organism evidence="3 4">
    <name type="scientific">Pseudomonas savastanoi pv. glycinea</name>
    <name type="common">Pseudomonas syringae pv. glycinea</name>
    <dbReference type="NCBI Taxonomy" id="318"/>
    <lineage>
        <taxon>Bacteria</taxon>
        <taxon>Pseudomonadati</taxon>
        <taxon>Pseudomonadota</taxon>
        <taxon>Gammaproteobacteria</taxon>
        <taxon>Pseudomonadales</taxon>
        <taxon>Pseudomonadaceae</taxon>
        <taxon>Pseudomonas</taxon>
    </lineage>
</organism>
<protein>
    <recommendedName>
        <fullName evidence="2">DUF2345 domain-containing protein</fullName>
    </recommendedName>
</protein>
<feature type="compositionally biased region" description="Polar residues" evidence="1">
    <location>
        <begin position="321"/>
        <end position="333"/>
    </location>
</feature>
<dbReference type="RefSeq" id="WP_054089071.1">
    <property type="nucleotide sequence ID" value="NZ_RBON01000128.1"/>
</dbReference>
<feature type="compositionally biased region" description="Polar residues" evidence="1">
    <location>
        <begin position="636"/>
        <end position="645"/>
    </location>
</feature>
<evidence type="ECO:0000256" key="1">
    <source>
        <dbReference type="SAM" id="MobiDB-lite"/>
    </source>
</evidence>
<gene>
    <name evidence="3" type="ORF">ALQ73_01760</name>
</gene>
<feature type="compositionally biased region" description="Basic and acidic residues" evidence="1">
    <location>
        <begin position="613"/>
        <end position="626"/>
    </location>
</feature>
<feature type="domain" description="DUF2345" evidence="2">
    <location>
        <begin position="362"/>
        <end position="510"/>
    </location>
</feature>
<dbReference type="Pfam" id="PF10106">
    <property type="entry name" value="DUF2345"/>
    <property type="match status" value="1"/>
</dbReference>
<comment type="caution">
    <text evidence="3">The sequence shown here is derived from an EMBL/GenBank/DDBJ whole genome shotgun (WGS) entry which is preliminary data.</text>
</comment>